<dbReference type="Gene3D" id="3.40.33.10">
    <property type="entry name" value="CAP"/>
    <property type="match status" value="1"/>
</dbReference>
<evidence type="ECO:0000313" key="3">
    <source>
        <dbReference type="EMBL" id="MFC7434612.1"/>
    </source>
</evidence>
<dbReference type="PANTHER" id="PTHR31157:SF1">
    <property type="entry name" value="SCP DOMAIN-CONTAINING PROTEIN"/>
    <property type="match status" value="1"/>
</dbReference>
<dbReference type="Pfam" id="PF00188">
    <property type="entry name" value="CAP"/>
    <property type="match status" value="1"/>
</dbReference>
<dbReference type="InterPro" id="IPR035940">
    <property type="entry name" value="CAP_sf"/>
</dbReference>
<keyword evidence="4" id="KW-1185">Reference proteome</keyword>
<feature type="domain" description="SCP" evidence="2">
    <location>
        <begin position="61"/>
        <end position="186"/>
    </location>
</feature>
<dbReference type="Proteomes" id="UP001596495">
    <property type="component" value="Unassembled WGS sequence"/>
</dbReference>
<dbReference type="EMBL" id="JBHTBX010000005">
    <property type="protein sequence ID" value="MFC7434612.1"/>
    <property type="molecule type" value="Genomic_DNA"/>
</dbReference>
<evidence type="ECO:0000313" key="4">
    <source>
        <dbReference type="Proteomes" id="UP001596495"/>
    </source>
</evidence>
<feature type="region of interest" description="Disordered" evidence="1">
    <location>
        <begin position="24"/>
        <end position="43"/>
    </location>
</feature>
<reference evidence="4" key="1">
    <citation type="journal article" date="2019" name="Int. J. Syst. Evol. Microbiol.">
        <title>The Global Catalogue of Microorganisms (GCM) 10K type strain sequencing project: providing services to taxonomists for standard genome sequencing and annotation.</title>
        <authorList>
            <consortium name="The Broad Institute Genomics Platform"/>
            <consortium name="The Broad Institute Genome Sequencing Center for Infectious Disease"/>
            <person name="Wu L."/>
            <person name="Ma J."/>
        </authorList>
    </citation>
    <scope>NUCLEOTIDE SEQUENCE [LARGE SCALE GENOMIC DNA]</scope>
    <source>
        <strain evidence="4">CCUG 54518</strain>
    </source>
</reference>
<dbReference type="SUPFAM" id="SSF55797">
    <property type="entry name" value="PR-1-like"/>
    <property type="match status" value="1"/>
</dbReference>
<gene>
    <name evidence="3" type="ORF">ACFQNJ_08825</name>
</gene>
<name>A0ABW2R953_9BURK</name>
<dbReference type="PROSITE" id="PS51257">
    <property type="entry name" value="PROKAR_LIPOPROTEIN"/>
    <property type="match status" value="1"/>
</dbReference>
<organism evidence="3 4">
    <name type="scientific">Hydrogenophaga bisanensis</name>
    <dbReference type="NCBI Taxonomy" id="439611"/>
    <lineage>
        <taxon>Bacteria</taxon>
        <taxon>Pseudomonadati</taxon>
        <taxon>Pseudomonadota</taxon>
        <taxon>Betaproteobacteria</taxon>
        <taxon>Burkholderiales</taxon>
        <taxon>Comamonadaceae</taxon>
        <taxon>Hydrogenophaga</taxon>
    </lineage>
</organism>
<dbReference type="RefSeq" id="WP_382256191.1">
    <property type="nucleotide sequence ID" value="NZ_JBHTBX010000005.1"/>
</dbReference>
<protein>
    <submittedName>
        <fullName evidence="3">CAP domain-containing protein</fullName>
    </submittedName>
</protein>
<sequence>MSGFSLRTSSLVIVGASLLSACGGGGGEEDGPQAFGPTPQVPASVPAAQACDIPDFAAQMLAAINEARATARTCGGTSFAPARALAWNDQLAQAAAKHSSDMASRNFVSHTGSDGSSAADRANAAGYRGAVGENLAGGQTSVGQMMNELLRSPAHCANLMDPAYRTAGAACVSNRSTTYKTHWTQMLGR</sequence>
<dbReference type="InterPro" id="IPR014044">
    <property type="entry name" value="CAP_dom"/>
</dbReference>
<proteinExistence type="predicted"/>
<dbReference type="CDD" id="cd05379">
    <property type="entry name" value="CAP_bacterial"/>
    <property type="match status" value="1"/>
</dbReference>
<evidence type="ECO:0000256" key="1">
    <source>
        <dbReference type="SAM" id="MobiDB-lite"/>
    </source>
</evidence>
<dbReference type="PANTHER" id="PTHR31157">
    <property type="entry name" value="SCP DOMAIN-CONTAINING PROTEIN"/>
    <property type="match status" value="1"/>
</dbReference>
<evidence type="ECO:0000259" key="2">
    <source>
        <dbReference type="Pfam" id="PF00188"/>
    </source>
</evidence>
<accession>A0ABW2R953</accession>
<comment type="caution">
    <text evidence="3">The sequence shown here is derived from an EMBL/GenBank/DDBJ whole genome shotgun (WGS) entry which is preliminary data.</text>
</comment>